<name>A0ACC1LR24_9FUNG</name>
<reference evidence="1" key="1">
    <citation type="submission" date="2022-07" db="EMBL/GenBank/DDBJ databases">
        <title>Phylogenomic reconstructions and comparative analyses of Kickxellomycotina fungi.</title>
        <authorList>
            <person name="Reynolds N.K."/>
            <person name="Stajich J.E."/>
            <person name="Barry K."/>
            <person name="Grigoriev I.V."/>
            <person name="Crous P."/>
            <person name="Smith M.E."/>
        </authorList>
    </citation>
    <scope>NUCLEOTIDE SEQUENCE</scope>
    <source>
        <strain evidence="1">CBS 102833</strain>
    </source>
</reference>
<comment type="caution">
    <text evidence="1">The sequence shown here is derived from an EMBL/GenBank/DDBJ whole genome shotgun (WGS) entry which is preliminary data.</text>
</comment>
<evidence type="ECO:0000313" key="1">
    <source>
        <dbReference type="EMBL" id="KAJ2813715.1"/>
    </source>
</evidence>
<sequence>MSTTSGQYPGKLSLPITDIRDANHLLLDITTDLKKDYTMEADEDGSPSGYTGGEGSPDPSSDAYNKKRHRLRPEQTRRLLEIFEKTSKPDSEMRKVLGKQLDMTPRTVQIWFQNRRAKIKREGTQTGSLRNAGLVPTGPMQGRHRLTFNRAFMNRHPTGRVASNGCEYMQGMPGFESHAQSTLHGLPLQNPSQVSIPMDIQSQQFAMQHFSSAPSHGFGNSAIGIPISEHATYYQSAPVTAHPSQSIGGMDNMLGNVLPIDLHGNQQFIHQSHAYHAVPPYAFSPPHTMPVNNGHLQPLPLHARNRQPSRTRAITADSHTLTRMSRLNDPSFNDSMADYASGFKPMLDLGPQPRYTPGDEHIPAHVDSSSVSPTEDISVDALLASRRRRLEDARTIARTNAQRGKHVSNDMPFGHLSTNDESLFTLGVNDATITSGVPPSVNMASTARMVPSSSMVLPPQMYHSIGGNPALHQSVSNASHSQDACVAPNAPDHTSVPLVPGVSSSEADMMLSAGTDTYSLEQCQILDNILSQCGAMNILQNVGGQDQVLNDSGPVLDATNSSDELGELNEHHTSQLDENSKLTSSLFSSGIGLLTKRAQPSYQNGVAARNCFVTNAPSVSPSANDESDTNAMLASSFLLAPSTTSIFHIDPTQYAPNLANPYHAPIADPASAKYQSSNANLISVAANGQVGQRDLTIEQLHQYSSM</sequence>
<keyword evidence="2" id="KW-1185">Reference proteome</keyword>
<accession>A0ACC1LR24</accession>
<proteinExistence type="predicted"/>
<gene>
    <name evidence="1" type="ORF">H4S07_000476</name>
</gene>
<dbReference type="Proteomes" id="UP001140096">
    <property type="component" value="Unassembled WGS sequence"/>
</dbReference>
<protein>
    <submittedName>
        <fullName evidence="1">Uncharacterized protein</fullName>
    </submittedName>
</protein>
<dbReference type="EMBL" id="JANBUP010000028">
    <property type="protein sequence ID" value="KAJ2813715.1"/>
    <property type="molecule type" value="Genomic_DNA"/>
</dbReference>
<organism evidence="1 2">
    <name type="scientific">Coemansia furcata</name>
    <dbReference type="NCBI Taxonomy" id="417177"/>
    <lineage>
        <taxon>Eukaryota</taxon>
        <taxon>Fungi</taxon>
        <taxon>Fungi incertae sedis</taxon>
        <taxon>Zoopagomycota</taxon>
        <taxon>Kickxellomycotina</taxon>
        <taxon>Kickxellomycetes</taxon>
        <taxon>Kickxellales</taxon>
        <taxon>Kickxellaceae</taxon>
        <taxon>Coemansia</taxon>
    </lineage>
</organism>
<evidence type="ECO:0000313" key="2">
    <source>
        <dbReference type="Proteomes" id="UP001140096"/>
    </source>
</evidence>